<dbReference type="EMBL" id="CP101497">
    <property type="protein sequence ID" value="UTT62703.1"/>
    <property type="molecule type" value="Genomic_DNA"/>
</dbReference>
<keyword evidence="1" id="KW-0472">Membrane</keyword>
<accession>A0ABY5FXA2</accession>
<dbReference type="RefSeq" id="WP_255159834.1">
    <property type="nucleotide sequence ID" value="NZ_CP101497.1"/>
</dbReference>
<keyword evidence="1" id="KW-1133">Transmembrane helix</keyword>
<reference evidence="2" key="1">
    <citation type="submission" date="2022-07" db="EMBL/GenBank/DDBJ databases">
        <title>Taxonomic analysis of Microcella humidisoli nov. sp., isolated from riverside soil.</title>
        <authorList>
            <person name="Molina K.M."/>
            <person name="Kim S.B."/>
        </authorList>
    </citation>
    <scope>NUCLEOTIDE SEQUENCE</scope>
    <source>
        <strain evidence="2">MMS21-STM10</strain>
    </source>
</reference>
<evidence type="ECO:0000256" key="1">
    <source>
        <dbReference type="SAM" id="Phobius"/>
    </source>
</evidence>
<keyword evidence="3" id="KW-1185">Reference proteome</keyword>
<evidence type="ECO:0000313" key="2">
    <source>
        <dbReference type="EMBL" id="UTT62703.1"/>
    </source>
</evidence>
<feature type="transmembrane region" description="Helical" evidence="1">
    <location>
        <begin position="46"/>
        <end position="68"/>
    </location>
</feature>
<organism evidence="2 3">
    <name type="scientific">Microcella humidisoli</name>
    <dbReference type="NCBI Taxonomy" id="2963406"/>
    <lineage>
        <taxon>Bacteria</taxon>
        <taxon>Bacillati</taxon>
        <taxon>Actinomycetota</taxon>
        <taxon>Actinomycetes</taxon>
        <taxon>Micrococcales</taxon>
        <taxon>Microbacteriaceae</taxon>
        <taxon>Microcella</taxon>
    </lineage>
</organism>
<name>A0ABY5FXA2_9MICO</name>
<sequence length="203" mass="21899">MHDDDVALLLRQSNPAAAIVRTERLGAVEVEARSRAAGTRLRRRRLAWMIPSIALAGGLTAITAGTTLENFALSRPPFFGLAPDEQRPAVGARFVPQSGQDMGERCLLFPDYVGLESDELRVITGAIESGAWEAPLAEASERALRDAGVAPLSSSARSDTAHDAEIAEVNVVLRELSKSLVPSLNDDDKYLTAFTITCREGLW</sequence>
<keyword evidence="1" id="KW-0812">Transmembrane</keyword>
<gene>
    <name evidence="2" type="ORF">NNL39_00860</name>
</gene>
<evidence type="ECO:0000313" key="3">
    <source>
        <dbReference type="Proteomes" id="UP001060039"/>
    </source>
</evidence>
<proteinExistence type="predicted"/>
<protein>
    <submittedName>
        <fullName evidence="2">Uncharacterized protein</fullName>
    </submittedName>
</protein>
<dbReference type="Proteomes" id="UP001060039">
    <property type="component" value="Chromosome"/>
</dbReference>